<dbReference type="HOGENOM" id="CLU_012431_2_3_7"/>
<dbReference type="PANTHER" id="PTHR23150:SF19">
    <property type="entry name" value="FORMYLGLYCINE-GENERATING ENZYME"/>
    <property type="match status" value="1"/>
</dbReference>
<feature type="chain" id="PRO_5002626762" description="Sulfatase-modifying factor enzyme-like domain-containing protein" evidence="1">
    <location>
        <begin position="26"/>
        <end position="300"/>
    </location>
</feature>
<dbReference type="PANTHER" id="PTHR23150">
    <property type="entry name" value="SULFATASE MODIFYING FACTOR 1, 2"/>
    <property type="match status" value="1"/>
</dbReference>
<keyword evidence="4" id="KW-1185">Reference proteome</keyword>
<dbReference type="AlphaFoldDB" id="A0LHD5"/>
<dbReference type="RefSeq" id="WP_011698008.1">
    <property type="nucleotide sequence ID" value="NC_008554.1"/>
</dbReference>
<dbReference type="Pfam" id="PF03781">
    <property type="entry name" value="FGE-sulfatase"/>
    <property type="match status" value="1"/>
</dbReference>
<gene>
    <name evidence="3" type="ordered locus">Sfum_1144</name>
</gene>
<dbReference type="STRING" id="335543.Sfum_1144"/>
<feature type="signal peptide" evidence="1">
    <location>
        <begin position="1"/>
        <end position="25"/>
    </location>
</feature>
<evidence type="ECO:0000259" key="2">
    <source>
        <dbReference type="Pfam" id="PF03781"/>
    </source>
</evidence>
<dbReference type="InterPro" id="IPR005532">
    <property type="entry name" value="SUMF_dom"/>
</dbReference>
<dbReference type="InterPro" id="IPR016187">
    <property type="entry name" value="CTDL_fold"/>
</dbReference>
<protein>
    <recommendedName>
        <fullName evidence="2">Sulfatase-modifying factor enzyme-like domain-containing protein</fullName>
    </recommendedName>
</protein>
<accession>A0LHD5</accession>
<dbReference type="InterPro" id="IPR051043">
    <property type="entry name" value="Sulfatase_Mod_Factor_Kinase"/>
</dbReference>
<evidence type="ECO:0000313" key="3">
    <source>
        <dbReference type="EMBL" id="ABK16837.1"/>
    </source>
</evidence>
<proteinExistence type="predicted"/>
<dbReference type="OrthoDB" id="9768004at2"/>
<evidence type="ECO:0000256" key="1">
    <source>
        <dbReference type="SAM" id="SignalP"/>
    </source>
</evidence>
<dbReference type="EMBL" id="CP000478">
    <property type="protein sequence ID" value="ABK16837.1"/>
    <property type="molecule type" value="Genomic_DNA"/>
</dbReference>
<dbReference type="KEGG" id="sfu:Sfum_1144"/>
<dbReference type="eggNOG" id="COG1262">
    <property type="taxonomic scope" value="Bacteria"/>
</dbReference>
<feature type="domain" description="Sulfatase-modifying factor enzyme-like" evidence="2">
    <location>
        <begin position="42"/>
        <end position="298"/>
    </location>
</feature>
<reference evidence="3 4" key="1">
    <citation type="submission" date="2006-10" db="EMBL/GenBank/DDBJ databases">
        <title>Complete sequence of Syntrophobacter fumaroxidans MPOB.</title>
        <authorList>
            <consortium name="US DOE Joint Genome Institute"/>
            <person name="Copeland A."/>
            <person name="Lucas S."/>
            <person name="Lapidus A."/>
            <person name="Barry K."/>
            <person name="Detter J.C."/>
            <person name="Glavina del Rio T."/>
            <person name="Hammon N."/>
            <person name="Israni S."/>
            <person name="Pitluck S."/>
            <person name="Goltsman E.G."/>
            <person name="Martinez M."/>
            <person name="Schmutz J."/>
            <person name="Larimer F."/>
            <person name="Land M."/>
            <person name="Hauser L."/>
            <person name="Kyrpides N."/>
            <person name="Kim E."/>
            <person name="Boone D.R."/>
            <person name="Brockman F."/>
            <person name="Culley D."/>
            <person name="Ferry J."/>
            <person name="Gunsalus R."/>
            <person name="McInerney M.J."/>
            <person name="Morrison M."/>
            <person name="Plugge C."/>
            <person name="Rohlin L."/>
            <person name="Scholten J."/>
            <person name="Sieber J."/>
            <person name="Stams A.J.M."/>
            <person name="Worm P."/>
            <person name="Henstra A.M."/>
            <person name="Richardson P."/>
        </authorList>
    </citation>
    <scope>NUCLEOTIDE SEQUENCE [LARGE SCALE GENOMIC DNA]</scope>
    <source>
        <strain evidence="4">DSM 10017 / MPOB</strain>
    </source>
</reference>
<dbReference type="Proteomes" id="UP000001784">
    <property type="component" value="Chromosome"/>
</dbReference>
<dbReference type="Gene3D" id="3.90.1580.10">
    <property type="entry name" value="paralog of FGE (formylglycine-generating enzyme)"/>
    <property type="match status" value="1"/>
</dbReference>
<dbReference type="SUPFAM" id="SSF56436">
    <property type="entry name" value="C-type lectin-like"/>
    <property type="match status" value="1"/>
</dbReference>
<evidence type="ECO:0000313" key="4">
    <source>
        <dbReference type="Proteomes" id="UP000001784"/>
    </source>
</evidence>
<keyword evidence="1" id="KW-0732">Signal</keyword>
<name>A0LHD5_SYNFM</name>
<dbReference type="InterPro" id="IPR042095">
    <property type="entry name" value="SUMF_sf"/>
</dbReference>
<organism evidence="3 4">
    <name type="scientific">Syntrophobacter fumaroxidans (strain DSM 10017 / MPOB)</name>
    <dbReference type="NCBI Taxonomy" id="335543"/>
    <lineage>
        <taxon>Bacteria</taxon>
        <taxon>Pseudomonadati</taxon>
        <taxon>Thermodesulfobacteriota</taxon>
        <taxon>Syntrophobacteria</taxon>
        <taxon>Syntrophobacterales</taxon>
        <taxon>Syntrophobacteraceae</taxon>
        <taxon>Syntrophobacter</taxon>
    </lineage>
</organism>
<dbReference type="GO" id="GO:0120147">
    <property type="term" value="F:formylglycine-generating oxidase activity"/>
    <property type="evidence" value="ECO:0007669"/>
    <property type="project" value="TreeGrafter"/>
</dbReference>
<dbReference type="InParanoid" id="A0LHD5"/>
<sequence precursor="true">MKRFIASFVGALCFWIGLSAFIESAAAQPGSITWKEPLTGMEFVRIPAGCFEFRCPADTGRSSSSTLCTGGFWLGIHEVTRGQFRVFIEATGYRTDAEREGFSWAYSGQWEKRAGQDWRNSGFPQDDRHPVVNVSWNDAKAMAKWLSEKNREHFRLPTESEWEYACGDRQSAESSPDAESVCRQANVADATALESFPAWKTRACRDGHVHTAPVGSLRPDRFGLYDLVGNVWEWCEDVCISGTGSDHAMNKVVPAKHSIRVVRGNGWNSGPGLRGCAARETLQVPERRGNDVGFRLMRAP</sequence>